<proteinExistence type="predicted"/>
<name>A0A023CWM7_9LACO</name>
<evidence type="ECO:0000259" key="1">
    <source>
        <dbReference type="Pfam" id="PF00535"/>
    </source>
</evidence>
<dbReference type="STRING" id="1423806.FD15_GL000376"/>
<dbReference type="PANTHER" id="PTHR22916">
    <property type="entry name" value="GLYCOSYLTRANSFERASE"/>
    <property type="match status" value="1"/>
</dbReference>
<dbReference type="EMBL" id="AYZF01000008">
    <property type="protein sequence ID" value="KRN06817.1"/>
    <property type="molecule type" value="Genomic_DNA"/>
</dbReference>
<keyword evidence="3" id="KW-1185">Reference proteome</keyword>
<dbReference type="GO" id="GO:0016758">
    <property type="term" value="F:hexosyltransferase activity"/>
    <property type="evidence" value="ECO:0007669"/>
    <property type="project" value="UniProtKB-ARBA"/>
</dbReference>
<dbReference type="eggNOG" id="COG1215">
    <property type="taxonomic scope" value="Bacteria"/>
</dbReference>
<sequence>MSLEVSIIMPAYNSAKYICDAIMSVQNQKTSLSTELIIVDDGSTDNTVAIIKDMQKRFPSIKLFVQANLKQSAARNKGLYHSKGKYIMFMDSDDIMLPGMIEKMHREIIHKKLVVCGIKKQFKAHAALEVESVLENTTEQDRMIAAYLTRNKEMDVGLWNKMFRRDILDDQRMENGNFFEDSLFVLDYLLKIKPQDIGFIHEPLYVLFKHSDTTTTCYNSDIDILSLSYMEKVKSRIQEKGTFDNRFFQVFVARTILHVIHHHIKYDNGWEPRKQISILRKNGLNYDIELNPWLKNKYKIAFFLAIFFPKLYIKLYRKNINA</sequence>
<dbReference type="SUPFAM" id="SSF53448">
    <property type="entry name" value="Nucleotide-diphospho-sugar transferases"/>
    <property type="match status" value="1"/>
</dbReference>
<dbReference type="Pfam" id="PF00535">
    <property type="entry name" value="Glycos_transf_2"/>
    <property type="match status" value="1"/>
</dbReference>
<keyword evidence="2" id="KW-0808">Transferase</keyword>
<dbReference type="InterPro" id="IPR029044">
    <property type="entry name" value="Nucleotide-diphossugar_trans"/>
</dbReference>
<gene>
    <name evidence="2" type="ORF">FD15_GL000376</name>
</gene>
<dbReference type="PATRIC" id="fig|1423806.3.peg.384"/>
<organism evidence="2 3">
    <name type="scientific">Liquorilactobacillus sucicola DSM 21376 = JCM 15457</name>
    <dbReference type="NCBI Taxonomy" id="1423806"/>
    <lineage>
        <taxon>Bacteria</taxon>
        <taxon>Bacillati</taxon>
        <taxon>Bacillota</taxon>
        <taxon>Bacilli</taxon>
        <taxon>Lactobacillales</taxon>
        <taxon>Lactobacillaceae</taxon>
        <taxon>Liquorilactobacillus</taxon>
    </lineage>
</organism>
<accession>A0A023CWM7</accession>
<dbReference type="CDD" id="cd00761">
    <property type="entry name" value="Glyco_tranf_GTA_type"/>
    <property type="match status" value="1"/>
</dbReference>
<dbReference type="Gene3D" id="3.90.550.10">
    <property type="entry name" value="Spore Coat Polysaccharide Biosynthesis Protein SpsA, Chain A"/>
    <property type="match status" value="1"/>
</dbReference>
<dbReference type="InterPro" id="IPR001173">
    <property type="entry name" value="Glyco_trans_2-like"/>
</dbReference>
<comment type="caution">
    <text evidence="2">The sequence shown here is derived from an EMBL/GenBank/DDBJ whole genome shotgun (WGS) entry which is preliminary data.</text>
</comment>
<feature type="domain" description="Glycosyltransferase 2-like" evidence="1">
    <location>
        <begin position="6"/>
        <end position="169"/>
    </location>
</feature>
<dbReference type="AlphaFoldDB" id="A0A023CWM7"/>
<evidence type="ECO:0000313" key="2">
    <source>
        <dbReference type="EMBL" id="KRN06817.1"/>
    </source>
</evidence>
<dbReference type="RefSeq" id="WP_034988369.1">
    <property type="nucleotide sequence ID" value="NZ_AYZF01000008.1"/>
</dbReference>
<evidence type="ECO:0000313" key="3">
    <source>
        <dbReference type="Proteomes" id="UP000050961"/>
    </source>
</evidence>
<dbReference type="PANTHER" id="PTHR22916:SF3">
    <property type="entry name" value="UDP-GLCNAC:BETAGAL BETA-1,3-N-ACETYLGLUCOSAMINYLTRANSFERASE-LIKE PROTEIN 1"/>
    <property type="match status" value="1"/>
</dbReference>
<dbReference type="OrthoDB" id="396512at2"/>
<dbReference type="Proteomes" id="UP000050961">
    <property type="component" value="Unassembled WGS sequence"/>
</dbReference>
<protein>
    <submittedName>
        <fullName evidence="2">Glycosyl transferase family 2</fullName>
    </submittedName>
</protein>
<reference evidence="2 3" key="1">
    <citation type="journal article" date="2015" name="Genome Announc.">
        <title>Expanding the biotechnology potential of lactobacilli through comparative genomics of 213 strains and associated genera.</title>
        <authorList>
            <person name="Sun Z."/>
            <person name="Harris H.M."/>
            <person name="McCann A."/>
            <person name="Guo C."/>
            <person name="Argimon S."/>
            <person name="Zhang W."/>
            <person name="Yang X."/>
            <person name="Jeffery I.B."/>
            <person name="Cooney J.C."/>
            <person name="Kagawa T.F."/>
            <person name="Liu W."/>
            <person name="Song Y."/>
            <person name="Salvetti E."/>
            <person name="Wrobel A."/>
            <person name="Rasinkangas P."/>
            <person name="Parkhill J."/>
            <person name="Rea M.C."/>
            <person name="O'Sullivan O."/>
            <person name="Ritari J."/>
            <person name="Douillard F.P."/>
            <person name="Paul Ross R."/>
            <person name="Yang R."/>
            <person name="Briner A.E."/>
            <person name="Felis G.E."/>
            <person name="de Vos W.M."/>
            <person name="Barrangou R."/>
            <person name="Klaenhammer T.R."/>
            <person name="Caufield P.W."/>
            <person name="Cui Y."/>
            <person name="Zhang H."/>
            <person name="O'Toole P.W."/>
        </authorList>
    </citation>
    <scope>NUCLEOTIDE SEQUENCE [LARGE SCALE GENOMIC DNA]</scope>
    <source>
        <strain evidence="2 3">DSM 21376</strain>
    </source>
</reference>